<comment type="caution">
    <text evidence="2">The sequence shown here is derived from an EMBL/GenBank/DDBJ whole genome shotgun (WGS) entry which is preliminary data.</text>
</comment>
<sequence length="91" mass="10492">MQHFLNLTSTNHTKFETQRKEEEGRRNNEGRKEGRSVNLPNYRRASKPELKSEEEGSPLPRAQRGGRDSSRVVQPRFENGKREAEPESDGV</sequence>
<proteinExistence type="predicted"/>
<organism evidence="2 3">
    <name type="scientific">Senna tora</name>
    <dbReference type="NCBI Taxonomy" id="362788"/>
    <lineage>
        <taxon>Eukaryota</taxon>
        <taxon>Viridiplantae</taxon>
        <taxon>Streptophyta</taxon>
        <taxon>Embryophyta</taxon>
        <taxon>Tracheophyta</taxon>
        <taxon>Spermatophyta</taxon>
        <taxon>Magnoliopsida</taxon>
        <taxon>eudicotyledons</taxon>
        <taxon>Gunneridae</taxon>
        <taxon>Pentapetalae</taxon>
        <taxon>rosids</taxon>
        <taxon>fabids</taxon>
        <taxon>Fabales</taxon>
        <taxon>Fabaceae</taxon>
        <taxon>Caesalpinioideae</taxon>
        <taxon>Cassia clade</taxon>
        <taxon>Senna</taxon>
    </lineage>
</organism>
<gene>
    <name evidence="2" type="ORF">G2W53_017750</name>
</gene>
<feature type="compositionally biased region" description="Basic and acidic residues" evidence="1">
    <location>
        <begin position="13"/>
        <end position="35"/>
    </location>
</feature>
<reference evidence="2" key="1">
    <citation type="submission" date="2020-09" db="EMBL/GenBank/DDBJ databases">
        <title>Genome-Enabled Discovery of Anthraquinone Biosynthesis in Senna tora.</title>
        <authorList>
            <person name="Kang S.-H."/>
            <person name="Pandey R.P."/>
            <person name="Lee C.-M."/>
            <person name="Sim J.-S."/>
            <person name="Jeong J.-T."/>
            <person name="Choi B.-S."/>
            <person name="Jung M."/>
            <person name="Ginzburg D."/>
            <person name="Zhao K."/>
            <person name="Won S.Y."/>
            <person name="Oh T.-J."/>
            <person name="Yu Y."/>
            <person name="Kim N.-H."/>
            <person name="Lee O.R."/>
            <person name="Lee T.-H."/>
            <person name="Bashyal P."/>
            <person name="Kim T.-S."/>
            <person name="Lee W.-H."/>
            <person name="Kawkins C."/>
            <person name="Kim C.-K."/>
            <person name="Kim J.S."/>
            <person name="Ahn B.O."/>
            <person name="Rhee S.Y."/>
            <person name="Sohng J.K."/>
        </authorList>
    </citation>
    <scope>NUCLEOTIDE SEQUENCE</scope>
    <source>
        <tissue evidence="2">Leaf</tissue>
    </source>
</reference>
<keyword evidence="3" id="KW-1185">Reference proteome</keyword>
<dbReference type="EMBL" id="JAAIUW010000006">
    <property type="protein sequence ID" value="KAF7826586.1"/>
    <property type="molecule type" value="Genomic_DNA"/>
</dbReference>
<feature type="region of interest" description="Disordered" evidence="1">
    <location>
        <begin position="1"/>
        <end position="91"/>
    </location>
</feature>
<accession>A0A834TTE3</accession>
<evidence type="ECO:0000313" key="3">
    <source>
        <dbReference type="Proteomes" id="UP000634136"/>
    </source>
</evidence>
<name>A0A834TTE3_9FABA</name>
<evidence type="ECO:0000313" key="2">
    <source>
        <dbReference type="EMBL" id="KAF7826586.1"/>
    </source>
</evidence>
<evidence type="ECO:0000256" key="1">
    <source>
        <dbReference type="SAM" id="MobiDB-lite"/>
    </source>
</evidence>
<feature type="compositionally biased region" description="Polar residues" evidence="1">
    <location>
        <begin position="1"/>
        <end position="12"/>
    </location>
</feature>
<protein>
    <submittedName>
        <fullName evidence="2">Uncharacterized protein</fullName>
    </submittedName>
</protein>
<dbReference type="AlphaFoldDB" id="A0A834TTE3"/>
<dbReference type="Proteomes" id="UP000634136">
    <property type="component" value="Unassembled WGS sequence"/>
</dbReference>